<protein>
    <submittedName>
        <fullName evidence="1">Uncharacterized protein</fullName>
    </submittedName>
</protein>
<reference evidence="1" key="1">
    <citation type="submission" date="2025-08" db="UniProtKB">
        <authorList>
            <consortium name="Ensembl"/>
        </authorList>
    </citation>
    <scope>IDENTIFICATION</scope>
</reference>
<accession>A0A3Q3DL20</accession>
<proteinExistence type="predicted"/>
<dbReference type="Ensembl" id="ENSHCOT00000027849.1">
    <property type="protein sequence ID" value="ENSHCOP00000014850.1"/>
    <property type="gene ID" value="ENSHCOG00000018339.1"/>
</dbReference>
<evidence type="ECO:0000313" key="1">
    <source>
        <dbReference type="Ensembl" id="ENSHCOP00000014850.1"/>
    </source>
</evidence>
<reference evidence="1" key="2">
    <citation type="submission" date="2025-09" db="UniProtKB">
        <authorList>
            <consortium name="Ensembl"/>
        </authorList>
    </citation>
    <scope>IDENTIFICATION</scope>
</reference>
<name>A0A3Q3DL20_HIPCM</name>
<evidence type="ECO:0000313" key="2">
    <source>
        <dbReference type="Proteomes" id="UP000264820"/>
    </source>
</evidence>
<keyword evidence="2" id="KW-1185">Reference proteome</keyword>
<dbReference type="AlphaFoldDB" id="A0A3Q3DL20"/>
<dbReference type="Proteomes" id="UP000264820">
    <property type="component" value="Unplaced"/>
</dbReference>
<organism evidence="1 2">
    <name type="scientific">Hippocampus comes</name>
    <name type="common">Tiger tail seahorse</name>
    <dbReference type="NCBI Taxonomy" id="109280"/>
    <lineage>
        <taxon>Eukaryota</taxon>
        <taxon>Metazoa</taxon>
        <taxon>Chordata</taxon>
        <taxon>Craniata</taxon>
        <taxon>Vertebrata</taxon>
        <taxon>Euteleostomi</taxon>
        <taxon>Actinopterygii</taxon>
        <taxon>Neopterygii</taxon>
        <taxon>Teleostei</taxon>
        <taxon>Neoteleostei</taxon>
        <taxon>Acanthomorphata</taxon>
        <taxon>Syngnathiaria</taxon>
        <taxon>Syngnathiformes</taxon>
        <taxon>Syngnathoidei</taxon>
        <taxon>Syngnathidae</taxon>
        <taxon>Hippocampus</taxon>
    </lineage>
</organism>
<dbReference type="OMA" id="MGTRISC"/>
<sequence length="68" mass="7742">MSKTECKAAKELTQAWRLRKWESLDFLTVALDEMGTRISCLEENVTELMTQAGMDEQPIPANIQTPNK</sequence>